<keyword evidence="1" id="KW-0862">Zinc</keyword>
<organism evidence="4 5">
    <name type="scientific">Cardamine amara subsp. amara</name>
    <dbReference type="NCBI Taxonomy" id="228776"/>
    <lineage>
        <taxon>Eukaryota</taxon>
        <taxon>Viridiplantae</taxon>
        <taxon>Streptophyta</taxon>
        <taxon>Embryophyta</taxon>
        <taxon>Tracheophyta</taxon>
        <taxon>Spermatophyta</taxon>
        <taxon>Magnoliopsida</taxon>
        <taxon>eudicotyledons</taxon>
        <taxon>Gunneridae</taxon>
        <taxon>Pentapetalae</taxon>
        <taxon>rosids</taxon>
        <taxon>malvids</taxon>
        <taxon>Brassicales</taxon>
        <taxon>Brassicaceae</taxon>
        <taxon>Cardamineae</taxon>
        <taxon>Cardamine</taxon>
    </lineage>
</organism>
<sequence length="205" mass="22389">MGLNETMYGAVKSSLLSRDPLPTLDEAYNVLTLDEESKLVGRINEEKNDSVSFAVQASSRPRHQQENRRYLGRCTVCGKQGHAAENCFRKIGYPEWWGEQNNGRSGSGTSKPLQNQTGAGRGSLATPQNSSKARANHVVSGPEVASSSGMFSTIAHSNLTAADRVGIVGLDDNQWKTLVRMLEERKLSTNERLTGPHLEDADWSG</sequence>
<dbReference type="Proteomes" id="UP001558713">
    <property type="component" value="Unassembled WGS sequence"/>
</dbReference>
<keyword evidence="1" id="KW-0479">Metal-binding</keyword>
<dbReference type="PANTHER" id="PTHR34222:SF28">
    <property type="entry name" value="CCHC-TYPE DOMAIN-CONTAINING PROTEIN"/>
    <property type="match status" value="1"/>
</dbReference>
<evidence type="ECO:0000259" key="3">
    <source>
        <dbReference type="PROSITE" id="PS50158"/>
    </source>
</evidence>
<evidence type="ECO:0000256" key="1">
    <source>
        <dbReference type="PROSITE-ProRule" id="PRU00047"/>
    </source>
</evidence>
<evidence type="ECO:0000256" key="2">
    <source>
        <dbReference type="SAM" id="MobiDB-lite"/>
    </source>
</evidence>
<dbReference type="InterPro" id="IPR001878">
    <property type="entry name" value="Znf_CCHC"/>
</dbReference>
<accession>A0ABD0ZFB5</accession>
<gene>
    <name evidence="4" type="ORF">V5N11_003867</name>
</gene>
<reference evidence="4 5" key="1">
    <citation type="submission" date="2024-04" db="EMBL/GenBank/DDBJ databases">
        <title>Genome assembly C_amara_ONT_v2.</title>
        <authorList>
            <person name="Yant L."/>
            <person name="Moore C."/>
            <person name="Slenker M."/>
        </authorList>
    </citation>
    <scope>NUCLEOTIDE SEQUENCE [LARGE SCALE GENOMIC DNA]</scope>
    <source>
        <tissue evidence="4">Leaf</tissue>
    </source>
</reference>
<dbReference type="EMBL" id="JBANAX010000787">
    <property type="protein sequence ID" value="KAL1193369.1"/>
    <property type="molecule type" value="Genomic_DNA"/>
</dbReference>
<proteinExistence type="predicted"/>
<evidence type="ECO:0000313" key="5">
    <source>
        <dbReference type="Proteomes" id="UP001558713"/>
    </source>
</evidence>
<dbReference type="GO" id="GO:0008270">
    <property type="term" value="F:zinc ion binding"/>
    <property type="evidence" value="ECO:0007669"/>
    <property type="project" value="UniProtKB-KW"/>
</dbReference>
<feature type="region of interest" description="Disordered" evidence="2">
    <location>
        <begin position="99"/>
        <end position="146"/>
    </location>
</feature>
<keyword evidence="5" id="KW-1185">Reference proteome</keyword>
<evidence type="ECO:0000313" key="4">
    <source>
        <dbReference type="EMBL" id="KAL1193369.1"/>
    </source>
</evidence>
<dbReference type="PROSITE" id="PS50158">
    <property type="entry name" value="ZF_CCHC"/>
    <property type="match status" value="1"/>
</dbReference>
<dbReference type="PANTHER" id="PTHR34222">
    <property type="entry name" value="GAG_PRE-INTEGRS DOMAIN-CONTAINING PROTEIN"/>
    <property type="match status" value="1"/>
</dbReference>
<feature type="compositionally biased region" description="Polar residues" evidence="2">
    <location>
        <begin position="99"/>
        <end position="118"/>
    </location>
</feature>
<feature type="domain" description="CCHC-type" evidence="3">
    <location>
        <begin position="73"/>
        <end position="87"/>
    </location>
</feature>
<name>A0ABD0ZFB5_CARAN</name>
<keyword evidence="1" id="KW-0863">Zinc-finger</keyword>
<protein>
    <recommendedName>
        <fullName evidence="3">CCHC-type domain-containing protein</fullName>
    </recommendedName>
</protein>
<comment type="caution">
    <text evidence="4">The sequence shown here is derived from an EMBL/GenBank/DDBJ whole genome shotgun (WGS) entry which is preliminary data.</text>
</comment>
<dbReference type="AlphaFoldDB" id="A0ABD0ZFB5"/>